<evidence type="ECO:0000256" key="1">
    <source>
        <dbReference type="ARBA" id="ARBA00005859"/>
    </source>
</evidence>
<dbReference type="CDD" id="cd00553">
    <property type="entry name" value="NAD_synthase"/>
    <property type="match status" value="1"/>
</dbReference>
<dbReference type="Pfam" id="PF02540">
    <property type="entry name" value="NAD_synthase"/>
    <property type="match status" value="1"/>
</dbReference>
<dbReference type="NCBIfam" id="NF010587">
    <property type="entry name" value="PRK13980.1"/>
    <property type="match status" value="1"/>
</dbReference>
<organism evidence="12 13">
    <name type="scientific">Caldisalinibacter kiritimatiensis</name>
    <dbReference type="NCBI Taxonomy" id="1304284"/>
    <lineage>
        <taxon>Bacteria</taxon>
        <taxon>Bacillati</taxon>
        <taxon>Bacillota</taxon>
        <taxon>Tissierellia</taxon>
        <taxon>Tissierellales</taxon>
        <taxon>Thermohalobacteraceae</taxon>
        <taxon>Caldisalinibacter</taxon>
    </lineage>
</organism>
<dbReference type="GO" id="GO:0005524">
    <property type="term" value="F:ATP binding"/>
    <property type="evidence" value="ECO:0007669"/>
    <property type="project" value="UniProtKB-UniRule"/>
</dbReference>
<dbReference type="EC" id="6.3.1.5" evidence="8 10"/>
<dbReference type="EMBL" id="ARZA01000130">
    <property type="protein sequence ID" value="EOD00693.1"/>
    <property type="molecule type" value="Genomic_DNA"/>
</dbReference>
<evidence type="ECO:0000256" key="2">
    <source>
        <dbReference type="ARBA" id="ARBA00022598"/>
    </source>
</evidence>
<keyword evidence="5 8" id="KW-0067">ATP-binding</keyword>
<proteinExistence type="inferred from homology"/>
<gene>
    <name evidence="8" type="primary">nadE</name>
    <name evidence="12" type="ORF">L21TH_1294</name>
</gene>
<dbReference type="PATRIC" id="fig|1304284.3.peg.1264"/>
<dbReference type="InterPro" id="IPR022926">
    <property type="entry name" value="NH(3)-dep_NAD(+)_synth"/>
</dbReference>
<accession>R1AU53</accession>
<dbReference type="GO" id="GO:0046872">
    <property type="term" value="F:metal ion binding"/>
    <property type="evidence" value="ECO:0007669"/>
    <property type="project" value="UniProtKB-KW"/>
</dbReference>
<feature type="binding site" evidence="8">
    <location>
        <position position="137"/>
    </location>
    <ligand>
        <name>Mg(2+)</name>
        <dbReference type="ChEBI" id="CHEBI:18420"/>
    </ligand>
</feature>
<dbReference type="UniPathway" id="UPA00253">
    <property type="reaction ID" value="UER00333"/>
</dbReference>
<comment type="similarity">
    <text evidence="1 8 9">Belongs to the NAD synthetase family.</text>
</comment>
<evidence type="ECO:0000313" key="12">
    <source>
        <dbReference type="EMBL" id="EOD00693.1"/>
    </source>
</evidence>
<comment type="subunit">
    <text evidence="8">Homodimer.</text>
</comment>
<evidence type="ECO:0000256" key="5">
    <source>
        <dbReference type="ARBA" id="ARBA00022840"/>
    </source>
</evidence>
<dbReference type="RefSeq" id="WP_006312086.1">
    <property type="nucleotide sequence ID" value="NZ_ARZA01000130.1"/>
</dbReference>
<protein>
    <recommendedName>
        <fullName evidence="8 10">NH(3)-dependent NAD(+) synthetase</fullName>
        <ecNumber evidence="8 10">6.3.1.5</ecNumber>
    </recommendedName>
</protein>
<dbReference type="GO" id="GO:0005737">
    <property type="term" value="C:cytoplasm"/>
    <property type="evidence" value="ECO:0007669"/>
    <property type="project" value="InterPro"/>
</dbReference>
<keyword evidence="4 8" id="KW-0547">Nucleotide-binding</keyword>
<dbReference type="GO" id="GO:0009435">
    <property type="term" value="P:NAD+ biosynthetic process"/>
    <property type="evidence" value="ECO:0007669"/>
    <property type="project" value="UniProtKB-UniRule"/>
</dbReference>
<sequence length="241" mass="27156">MENVKKVCNELVDWLKEKVEEAGCNGLVFGLSGGIDSAVVAGLAKKAFPNNSLGIIMPAHSNEQDEEHARLVVEALDLDVKKVDLTDVFDKFIEAVNDDGSNRLATSNIKPRLRMTTLYYHAQKNRYLVCGTGNKSELTIGYFTKFGDSGVDLLPIADFVKYEVRELAKYLNIPEIIINKPPSAGLWENQTDEDEMGFSYKELDNYIKSGEAESEVKEKIERMNKASEHKRRMPLMFKRGE</sequence>
<feature type="binding site" description="in other chain" evidence="8">
    <location>
        <position position="112"/>
    </location>
    <ligand>
        <name>deamido-NAD(+)</name>
        <dbReference type="ChEBI" id="CHEBI:58437"/>
        <note>ligand shared between two neighboring subunits</note>
    </ligand>
</feature>
<feature type="binding site" evidence="8">
    <location>
        <position position="161"/>
    </location>
    <ligand>
        <name>ATP</name>
        <dbReference type="ChEBI" id="CHEBI:30616"/>
    </ligand>
</feature>
<dbReference type="STRING" id="1304284.L21TH_1294"/>
<evidence type="ECO:0000256" key="9">
    <source>
        <dbReference type="RuleBase" id="RU003811"/>
    </source>
</evidence>
<dbReference type="InterPro" id="IPR022310">
    <property type="entry name" value="NAD/GMP_synthase"/>
</dbReference>
<dbReference type="AlphaFoldDB" id="R1AU53"/>
<evidence type="ECO:0000259" key="11">
    <source>
        <dbReference type="Pfam" id="PF02540"/>
    </source>
</evidence>
<feature type="binding site" evidence="8">
    <location>
        <position position="132"/>
    </location>
    <ligand>
        <name>ATP</name>
        <dbReference type="ChEBI" id="CHEBI:30616"/>
    </ligand>
</feature>
<name>R1AU53_9FIRM</name>
<feature type="domain" description="NAD/GMP synthase" evidence="11">
    <location>
        <begin position="8"/>
        <end position="234"/>
    </location>
</feature>
<evidence type="ECO:0000256" key="4">
    <source>
        <dbReference type="ARBA" id="ARBA00022741"/>
    </source>
</evidence>
<dbReference type="PANTHER" id="PTHR23090:SF9">
    <property type="entry name" value="GLUTAMINE-DEPENDENT NAD(+) SYNTHETASE"/>
    <property type="match status" value="1"/>
</dbReference>
<keyword evidence="6 8" id="KW-0460">Magnesium</keyword>
<feature type="binding site" evidence="8">
    <location>
        <position position="183"/>
    </location>
    <ligand>
        <name>ATP</name>
        <dbReference type="ChEBI" id="CHEBI:30616"/>
    </ligand>
</feature>
<evidence type="ECO:0000256" key="6">
    <source>
        <dbReference type="ARBA" id="ARBA00022842"/>
    </source>
</evidence>
<dbReference type="PANTHER" id="PTHR23090">
    <property type="entry name" value="NH 3 /GLUTAMINE-DEPENDENT NAD + SYNTHETASE"/>
    <property type="match status" value="1"/>
</dbReference>
<dbReference type="InterPro" id="IPR003694">
    <property type="entry name" value="NAD_synthase"/>
</dbReference>
<dbReference type="InterPro" id="IPR014729">
    <property type="entry name" value="Rossmann-like_a/b/a_fold"/>
</dbReference>
<feature type="binding site" evidence="8">
    <location>
        <position position="36"/>
    </location>
    <ligand>
        <name>Mg(2+)</name>
        <dbReference type="ChEBI" id="CHEBI:18420"/>
    </ligand>
</feature>
<evidence type="ECO:0000256" key="8">
    <source>
        <dbReference type="HAMAP-Rule" id="MF_00193"/>
    </source>
</evidence>
<evidence type="ECO:0000256" key="10">
    <source>
        <dbReference type="RuleBase" id="RU003812"/>
    </source>
</evidence>
<dbReference type="SUPFAM" id="SSF52402">
    <property type="entry name" value="Adenine nucleotide alpha hydrolases-like"/>
    <property type="match status" value="1"/>
</dbReference>
<feature type="binding site" evidence="8">
    <location>
        <position position="152"/>
    </location>
    <ligand>
        <name>deamido-NAD(+)</name>
        <dbReference type="ChEBI" id="CHEBI:58437"/>
        <note>ligand shared between two neighboring subunits</note>
    </ligand>
</feature>
<comment type="catalytic activity">
    <reaction evidence="8 10">
        <text>deamido-NAD(+) + NH4(+) + ATP = AMP + diphosphate + NAD(+) + H(+)</text>
        <dbReference type="Rhea" id="RHEA:21188"/>
        <dbReference type="ChEBI" id="CHEBI:15378"/>
        <dbReference type="ChEBI" id="CHEBI:28938"/>
        <dbReference type="ChEBI" id="CHEBI:30616"/>
        <dbReference type="ChEBI" id="CHEBI:33019"/>
        <dbReference type="ChEBI" id="CHEBI:57540"/>
        <dbReference type="ChEBI" id="CHEBI:58437"/>
        <dbReference type="ChEBI" id="CHEBI:456215"/>
        <dbReference type="EC" id="6.3.1.5"/>
    </reaction>
</comment>
<evidence type="ECO:0000313" key="13">
    <source>
        <dbReference type="Proteomes" id="UP000013378"/>
    </source>
</evidence>
<feature type="binding site" description="in other chain" evidence="8">
    <location>
        <begin position="229"/>
        <end position="230"/>
    </location>
    <ligand>
        <name>deamido-NAD(+)</name>
        <dbReference type="ChEBI" id="CHEBI:58437"/>
        <note>ligand shared between two neighboring subunits</note>
    </ligand>
</feature>
<keyword evidence="3 8" id="KW-0479">Metal-binding</keyword>
<dbReference type="Proteomes" id="UP000013378">
    <property type="component" value="Unassembled WGS sequence"/>
</dbReference>
<dbReference type="GO" id="GO:0008795">
    <property type="term" value="F:NAD+ synthase activity"/>
    <property type="evidence" value="ECO:0007669"/>
    <property type="project" value="UniProtKB-UniRule"/>
</dbReference>
<comment type="function">
    <text evidence="8">Catalyzes the ATP-dependent amidation of deamido-NAD to form NAD. Uses ammonia as a nitrogen source.</text>
</comment>
<dbReference type="eggNOG" id="COG0171">
    <property type="taxonomic scope" value="Bacteria"/>
</dbReference>
<feature type="binding site" description="in other chain" evidence="8">
    <location>
        <position position="145"/>
    </location>
    <ligand>
        <name>deamido-NAD(+)</name>
        <dbReference type="ChEBI" id="CHEBI:58437"/>
        <note>ligand shared between two neighboring subunits</note>
    </ligand>
</feature>
<keyword evidence="13" id="KW-1185">Reference proteome</keyword>
<evidence type="ECO:0000256" key="3">
    <source>
        <dbReference type="ARBA" id="ARBA00022723"/>
    </source>
</evidence>
<dbReference type="Gene3D" id="3.40.50.620">
    <property type="entry name" value="HUPs"/>
    <property type="match status" value="1"/>
</dbReference>
<dbReference type="GO" id="GO:0004359">
    <property type="term" value="F:glutaminase activity"/>
    <property type="evidence" value="ECO:0007669"/>
    <property type="project" value="InterPro"/>
</dbReference>
<keyword evidence="2 8" id="KW-0436">Ligase</keyword>
<dbReference type="FunFam" id="3.40.50.620:FF:000106">
    <property type="entry name" value="Glutamine-dependent NAD(+) synthetase"/>
    <property type="match status" value="1"/>
</dbReference>
<feature type="binding site" evidence="8">
    <location>
        <begin position="30"/>
        <end position="37"/>
    </location>
    <ligand>
        <name>ATP</name>
        <dbReference type="ChEBI" id="CHEBI:30616"/>
    </ligand>
</feature>
<dbReference type="GO" id="GO:0003952">
    <property type="term" value="F:NAD+ synthase (glutamine-hydrolyzing) activity"/>
    <property type="evidence" value="ECO:0007669"/>
    <property type="project" value="InterPro"/>
</dbReference>
<dbReference type="NCBIfam" id="TIGR00552">
    <property type="entry name" value="nadE"/>
    <property type="match status" value="1"/>
</dbReference>
<evidence type="ECO:0000256" key="7">
    <source>
        <dbReference type="ARBA" id="ARBA00023027"/>
    </source>
</evidence>
<keyword evidence="7 8" id="KW-0520">NAD</keyword>
<comment type="pathway">
    <text evidence="8">Cofactor biosynthesis; NAD(+) biosynthesis; NAD(+) from deamido-NAD(+) (ammonia route): step 1/1.</text>
</comment>
<comment type="caution">
    <text evidence="12">The sequence shown here is derived from an EMBL/GenBank/DDBJ whole genome shotgun (WGS) entry which is preliminary data.</text>
</comment>
<reference evidence="12 13" key="1">
    <citation type="journal article" date="2015" name="Geomicrobiol. J.">
        <title>Caldisalinibacter kiritimatiensis gen. nov., sp. nov., a moderately thermohalophilic thiosulfate-reducing bacterium from a hypersaline microbial mat.</title>
        <authorList>
            <person name="Ben Hania W."/>
            <person name="Joseph M."/>
            <person name="Fiebig A."/>
            <person name="Bunk B."/>
            <person name="Klenk H.-P."/>
            <person name="Fardeau M.-L."/>
            <person name="Spring S."/>
        </authorList>
    </citation>
    <scope>NUCLEOTIDE SEQUENCE [LARGE SCALE GENOMIC DNA]</scope>
    <source>
        <strain evidence="12 13">L21-TH-D2</strain>
    </source>
</reference>
<dbReference type="HAMAP" id="MF_00193">
    <property type="entry name" value="NadE_ammonia_dep"/>
    <property type="match status" value="1"/>
</dbReference>